<reference evidence="3" key="1">
    <citation type="submission" date="2017-08" db="EMBL/GenBank/DDBJ databases">
        <authorList>
            <person name="Varghese N."/>
            <person name="Submissions S."/>
        </authorList>
    </citation>
    <scope>NUCLEOTIDE SEQUENCE [LARGE SCALE GENOMIC DNA]</scope>
    <source>
        <strain evidence="3">JA234</strain>
    </source>
</reference>
<dbReference type="OrthoDB" id="8279740at2"/>
<name>A0A285CPI5_9RHOB</name>
<dbReference type="PROSITE" id="PS51379">
    <property type="entry name" value="4FE4S_FER_2"/>
    <property type="match status" value="1"/>
</dbReference>
<dbReference type="SUPFAM" id="SSF54862">
    <property type="entry name" value="4Fe-4S ferredoxins"/>
    <property type="match status" value="1"/>
</dbReference>
<organism evidence="2 3">
    <name type="scientific">Cereibacter ovatus</name>
    <dbReference type="NCBI Taxonomy" id="439529"/>
    <lineage>
        <taxon>Bacteria</taxon>
        <taxon>Pseudomonadati</taxon>
        <taxon>Pseudomonadota</taxon>
        <taxon>Alphaproteobacteria</taxon>
        <taxon>Rhodobacterales</taxon>
        <taxon>Paracoccaceae</taxon>
        <taxon>Cereibacter</taxon>
    </lineage>
</organism>
<evidence type="ECO:0000313" key="3">
    <source>
        <dbReference type="Proteomes" id="UP000219467"/>
    </source>
</evidence>
<dbReference type="EMBL" id="OAOQ01000004">
    <property type="protein sequence ID" value="SNX69441.1"/>
    <property type="molecule type" value="Genomic_DNA"/>
</dbReference>
<dbReference type="Proteomes" id="UP000219467">
    <property type="component" value="Unassembled WGS sequence"/>
</dbReference>
<evidence type="ECO:0000259" key="1">
    <source>
        <dbReference type="PROSITE" id="PS51379"/>
    </source>
</evidence>
<feature type="domain" description="4Fe-4S ferredoxin-type" evidence="1">
    <location>
        <begin position="134"/>
        <end position="165"/>
    </location>
</feature>
<accession>A0A285CPI5</accession>
<dbReference type="InterPro" id="IPR017896">
    <property type="entry name" value="4Fe4S_Fe-S-bd"/>
</dbReference>
<sequence length="215" mass="23177">MLADIEARAARHALTIMGGTQAIPSDGLPEGTQALLLLGPKEPGFWAHFTTQPEWQDGAPDPMDRWSARVIGALAAETGTQALFPFGGPPWWPFYRWAERTGRAFASPVRLLVHDESGLFFSCRGALALPMVIDLPPPTPSPCANCGTQPCRTACPAGALTANGYDVPACHAFLDTSAGTDCLSRGCAVRRACPRSQGHARIETHSAYHMRQFHR</sequence>
<evidence type="ECO:0000313" key="2">
    <source>
        <dbReference type="EMBL" id="SNX69441.1"/>
    </source>
</evidence>
<dbReference type="AlphaFoldDB" id="A0A285CPI5"/>
<proteinExistence type="predicted"/>
<protein>
    <recommendedName>
        <fullName evidence="1">4Fe-4S ferredoxin-type domain-containing protein</fullName>
    </recommendedName>
</protein>
<keyword evidence="3" id="KW-1185">Reference proteome</keyword>
<gene>
    <name evidence="2" type="ORF">SAMN05878503_10441</name>
</gene>
<dbReference type="RefSeq" id="WP_097029863.1">
    <property type="nucleotide sequence ID" value="NZ_OAOQ01000004.1"/>
</dbReference>